<reference evidence="1 2" key="1">
    <citation type="submission" date="2016-10" db="EMBL/GenBank/DDBJ databases">
        <title>Evaluation of Human, Veterinary and Environmental Mycobacterium chelonae Isolates by Core Genome Phylogenomic Analysis, Targeted Gene Comparison, and Anti-microbial Susceptibility Patterns: A Tale of Mistaken Identities.</title>
        <authorList>
            <person name="Fogelson S.B."/>
            <person name="Camus A.C."/>
            <person name="Lorenz W."/>
            <person name="Vasireddy R."/>
            <person name="Vasireddy S."/>
            <person name="Smith T."/>
            <person name="Brown-Elliott B.A."/>
            <person name="Wallace R.J.Jr."/>
            <person name="Hasan N.A."/>
            <person name="Reischl U."/>
            <person name="Sanchez S."/>
        </authorList>
    </citation>
    <scope>NUCLEOTIDE SEQUENCE [LARGE SCALE GENOMIC DNA]</scope>
    <source>
        <strain evidence="1 2">15515</strain>
    </source>
</reference>
<evidence type="ECO:0000313" key="1">
    <source>
        <dbReference type="EMBL" id="OHU47381.1"/>
    </source>
</evidence>
<protein>
    <submittedName>
        <fullName evidence="1">Uncharacterized protein</fullName>
    </submittedName>
</protein>
<dbReference type="AlphaFoldDB" id="A0A1S1LGH5"/>
<organism evidence="1 2">
    <name type="scientific">Mycobacteroides chelonae</name>
    <name type="common">Mycobacterium chelonae</name>
    <dbReference type="NCBI Taxonomy" id="1774"/>
    <lineage>
        <taxon>Bacteria</taxon>
        <taxon>Bacillati</taxon>
        <taxon>Actinomycetota</taxon>
        <taxon>Actinomycetes</taxon>
        <taxon>Mycobacteriales</taxon>
        <taxon>Mycobacteriaceae</taxon>
        <taxon>Mycobacteroides</taxon>
    </lineage>
</organism>
<name>A0A1S1LGH5_MYCCH</name>
<gene>
    <name evidence="1" type="ORF">BKG82_27625</name>
</gene>
<proteinExistence type="predicted"/>
<comment type="caution">
    <text evidence="1">The sequence shown here is derived from an EMBL/GenBank/DDBJ whole genome shotgun (WGS) entry which is preliminary data.</text>
</comment>
<dbReference type="Proteomes" id="UP000180043">
    <property type="component" value="Unassembled WGS sequence"/>
</dbReference>
<sequence length="130" mass="14688">MPEFDRLVTESYPRIVGPLKALLDLGDLLPVDRRDALEAGIRSVEELVERRGDELVVRPDCMDRYVLAMVRLVTTLDYEPNPFLGGMRLQDPAPEAAPYIEQLQAQGEDRDYQANGVLDLERFINSLGSQ</sequence>
<dbReference type="RefSeq" id="WP_070948000.1">
    <property type="nucleotide sequence ID" value="NZ_MLIQ01000042.1"/>
</dbReference>
<dbReference type="EMBL" id="MLIQ01000042">
    <property type="protein sequence ID" value="OHU47381.1"/>
    <property type="molecule type" value="Genomic_DNA"/>
</dbReference>
<accession>A0A1S1LGH5</accession>
<evidence type="ECO:0000313" key="2">
    <source>
        <dbReference type="Proteomes" id="UP000180043"/>
    </source>
</evidence>